<dbReference type="Proteomes" id="UP001346869">
    <property type="component" value="Unassembled WGS sequence"/>
</dbReference>
<evidence type="ECO:0000313" key="3">
    <source>
        <dbReference type="Proteomes" id="UP001346869"/>
    </source>
</evidence>
<sequence>MMNACLPASSLCSPVSPSHFNMPPSQCTREGREKARYMFLYRSSTGEDLSPKSPPPHQLHQPQPTQLPCLHRALCCCGGKLLGRGSV</sequence>
<dbReference type="AlphaFoldDB" id="A0AAN7Y174"/>
<proteinExistence type="predicted"/>
<evidence type="ECO:0000313" key="2">
    <source>
        <dbReference type="EMBL" id="KAK5873886.1"/>
    </source>
</evidence>
<keyword evidence="3" id="KW-1185">Reference proteome</keyword>
<name>A0AAN7Y174_ELEMC</name>
<accession>A0AAN7Y174</accession>
<dbReference type="EMBL" id="JAUZQC010000003">
    <property type="protein sequence ID" value="KAK5873886.1"/>
    <property type="molecule type" value="Genomic_DNA"/>
</dbReference>
<feature type="region of interest" description="Disordered" evidence="1">
    <location>
        <begin position="44"/>
        <end position="63"/>
    </location>
</feature>
<evidence type="ECO:0000256" key="1">
    <source>
        <dbReference type="SAM" id="MobiDB-lite"/>
    </source>
</evidence>
<reference evidence="2 3" key="2">
    <citation type="journal article" date="2023" name="Mol. Biol. Evol.">
        <title>Genomics of Secondarily Temperate Adaptation in the Only Non-Antarctic Icefish.</title>
        <authorList>
            <person name="Rivera-Colon A.G."/>
            <person name="Rayamajhi N."/>
            <person name="Minhas B.F."/>
            <person name="Madrigal G."/>
            <person name="Bilyk K.T."/>
            <person name="Yoon V."/>
            <person name="Hune M."/>
            <person name="Gregory S."/>
            <person name="Cheng C.H.C."/>
            <person name="Catchen J.M."/>
        </authorList>
    </citation>
    <scope>NUCLEOTIDE SEQUENCE [LARGE SCALE GENOMIC DNA]</scope>
    <source>
        <strain evidence="2">JMC-PN-2008</strain>
    </source>
</reference>
<gene>
    <name evidence="2" type="ORF">PBY51_018887</name>
</gene>
<protein>
    <submittedName>
        <fullName evidence="2">Uncharacterized protein</fullName>
    </submittedName>
</protein>
<reference evidence="2 3" key="1">
    <citation type="journal article" date="2023" name="Genes (Basel)">
        <title>Chromosome-Level Genome Assembly and Circadian Gene Repertoire of the Patagonia Blennie Eleginops maclovinus-The Closest Ancestral Proxy of Antarctic Cryonotothenioids.</title>
        <authorList>
            <person name="Cheng C.C."/>
            <person name="Rivera-Colon A.G."/>
            <person name="Minhas B.F."/>
            <person name="Wilson L."/>
            <person name="Rayamajhi N."/>
            <person name="Vargas-Chacoff L."/>
            <person name="Catchen J.M."/>
        </authorList>
    </citation>
    <scope>NUCLEOTIDE SEQUENCE [LARGE SCALE GENOMIC DNA]</scope>
    <source>
        <strain evidence="2">JMC-PN-2008</strain>
    </source>
</reference>
<organism evidence="2 3">
    <name type="scientific">Eleginops maclovinus</name>
    <name type="common">Patagonian blennie</name>
    <name type="synonym">Eleginus maclovinus</name>
    <dbReference type="NCBI Taxonomy" id="56733"/>
    <lineage>
        <taxon>Eukaryota</taxon>
        <taxon>Metazoa</taxon>
        <taxon>Chordata</taxon>
        <taxon>Craniata</taxon>
        <taxon>Vertebrata</taxon>
        <taxon>Euteleostomi</taxon>
        <taxon>Actinopterygii</taxon>
        <taxon>Neopterygii</taxon>
        <taxon>Teleostei</taxon>
        <taxon>Neoteleostei</taxon>
        <taxon>Acanthomorphata</taxon>
        <taxon>Eupercaria</taxon>
        <taxon>Perciformes</taxon>
        <taxon>Notothenioidei</taxon>
        <taxon>Eleginopidae</taxon>
        <taxon>Eleginops</taxon>
    </lineage>
</organism>
<comment type="caution">
    <text evidence="2">The sequence shown here is derived from an EMBL/GenBank/DDBJ whole genome shotgun (WGS) entry which is preliminary data.</text>
</comment>